<accession>A0ACC1X2F2</accession>
<organism evidence="1 2">
    <name type="scientific">Melia azedarach</name>
    <name type="common">Chinaberry tree</name>
    <dbReference type="NCBI Taxonomy" id="155640"/>
    <lineage>
        <taxon>Eukaryota</taxon>
        <taxon>Viridiplantae</taxon>
        <taxon>Streptophyta</taxon>
        <taxon>Embryophyta</taxon>
        <taxon>Tracheophyta</taxon>
        <taxon>Spermatophyta</taxon>
        <taxon>Magnoliopsida</taxon>
        <taxon>eudicotyledons</taxon>
        <taxon>Gunneridae</taxon>
        <taxon>Pentapetalae</taxon>
        <taxon>rosids</taxon>
        <taxon>malvids</taxon>
        <taxon>Sapindales</taxon>
        <taxon>Meliaceae</taxon>
        <taxon>Melia</taxon>
    </lineage>
</organism>
<gene>
    <name evidence="1" type="ORF">OWV82_021642</name>
</gene>
<keyword evidence="2" id="KW-1185">Reference proteome</keyword>
<comment type="caution">
    <text evidence="1">The sequence shown here is derived from an EMBL/GenBank/DDBJ whole genome shotgun (WGS) entry which is preliminary data.</text>
</comment>
<name>A0ACC1X2F2_MELAZ</name>
<evidence type="ECO:0000313" key="2">
    <source>
        <dbReference type="Proteomes" id="UP001164539"/>
    </source>
</evidence>
<protein>
    <submittedName>
        <fullName evidence="1">ABC transporter G family member</fullName>
    </submittedName>
</protein>
<dbReference type="EMBL" id="CM051405">
    <property type="protein sequence ID" value="KAJ4704783.1"/>
    <property type="molecule type" value="Genomic_DNA"/>
</dbReference>
<reference evidence="1 2" key="1">
    <citation type="journal article" date="2023" name="Science">
        <title>Complex scaffold remodeling in plant triterpene biosynthesis.</title>
        <authorList>
            <person name="De La Pena R."/>
            <person name="Hodgson H."/>
            <person name="Liu J.C."/>
            <person name="Stephenson M.J."/>
            <person name="Martin A.C."/>
            <person name="Owen C."/>
            <person name="Harkess A."/>
            <person name="Leebens-Mack J."/>
            <person name="Jimenez L.E."/>
            <person name="Osbourn A."/>
            <person name="Sattely E.S."/>
        </authorList>
    </citation>
    <scope>NUCLEOTIDE SEQUENCE [LARGE SCALE GENOMIC DNA]</scope>
    <source>
        <strain evidence="2">cv. JPN11</strain>
        <tissue evidence="1">Leaf</tissue>
    </source>
</reference>
<sequence>MKRPGGISSLVEFNKSWQLTQNSNKVCDGRSVQLNEAIQASIFQGKLVSAGAARDDSNLTSSLQTFAISLWIEIMVISKRLIKKSSRMPERFAVRLLTTVTTGFILATVYWQFDDSPSGTRGRLQFSAFGITCIFYICSSKISLYLEDRNLYIRETANNSYRLSSYLIAHTLVSIPSMIILSLVYAAMTFWTVGLAGGFVSGFLFYFITVFATFWAGSSFMVFVSGLVSSVTIGFVIVASFVGNFLLFSGFYISREQMHCDSTKCFMKGVQFFEDTAFVKLPTSVKIKLLESMGNVLGTNITSSTCLVTGAQILEHRGVTDISKWNCFWILV</sequence>
<evidence type="ECO:0000313" key="1">
    <source>
        <dbReference type="EMBL" id="KAJ4704783.1"/>
    </source>
</evidence>
<proteinExistence type="predicted"/>
<dbReference type="Proteomes" id="UP001164539">
    <property type="component" value="Chromosome 12"/>
</dbReference>